<dbReference type="HOGENOM" id="CLU_1617865_0_0_6"/>
<feature type="region of interest" description="Disordered" evidence="1">
    <location>
        <begin position="60"/>
        <end position="89"/>
    </location>
</feature>
<protein>
    <submittedName>
        <fullName evidence="2">Uncharacterized protein</fullName>
    </submittedName>
</protein>
<evidence type="ECO:0000313" key="3">
    <source>
        <dbReference type="Proteomes" id="UP000010305"/>
    </source>
</evidence>
<dbReference type="Proteomes" id="UP000010305">
    <property type="component" value="Unassembled WGS sequence"/>
</dbReference>
<sequence length="164" mass="18462">MKKYFLAIFIFFNVNIISEVKIEDCASIESDAKRLACYDYLVTGMSKSIDEIDVTTSGDSEERISSSAEKNSNFGLSRRQINESRNSNSRNALNASIEAISKTFGGKTRFKLSNNQLWETQSVVSSKLGSFKEKSDIRIEEASMGGFWMINKSSKVRIKVKRIS</sequence>
<dbReference type="STRING" id="1123866.NT01SARS_1260"/>
<proteinExistence type="predicted"/>
<name>J4UYD8_9GAMM</name>
<feature type="compositionally biased region" description="Polar residues" evidence="1">
    <location>
        <begin position="65"/>
        <end position="75"/>
    </location>
</feature>
<evidence type="ECO:0000256" key="1">
    <source>
        <dbReference type="SAM" id="MobiDB-lite"/>
    </source>
</evidence>
<dbReference type="EMBL" id="JH611157">
    <property type="protein sequence ID" value="EJP71452.1"/>
    <property type="molecule type" value="Genomic_DNA"/>
</dbReference>
<feature type="compositionally biased region" description="Low complexity" evidence="1">
    <location>
        <begin position="77"/>
        <end position="89"/>
    </location>
</feature>
<reference evidence="2 3" key="1">
    <citation type="journal article" date="2012" name="ISME J.">
        <title>Genomic insights to SAR86, an abundant and uncultivated marine bacterial lineage.</title>
        <authorList>
            <person name="Dupont C.L."/>
            <person name="Rusch D.B."/>
            <person name="Yooseph S."/>
            <person name="Lombardo M.J."/>
            <person name="Richter R.A."/>
            <person name="Valas R."/>
            <person name="Novotny M."/>
            <person name="Yee-Greenbaum J."/>
            <person name="Selengut J.D."/>
            <person name="Haft D.H."/>
            <person name="Halpern A.L."/>
            <person name="Lasken R.S."/>
            <person name="Nealson K."/>
            <person name="Friedman R."/>
            <person name="Venter J.C."/>
        </authorList>
    </citation>
    <scope>NUCLEOTIDE SEQUENCE [LARGE SCALE GENOMIC DNA]</scope>
</reference>
<dbReference type="AlphaFoldDB" id="J4UYD8"/>
<gene>
    <name evidence="2" type="ORF">NT01SARS_1260</name>
</gene>
<organism evidence="2 3">
    <name type="scientific">SAR86 cluster bacterium SAR86A</name>
    <dbReference type="NCBI Taxonomy" id="1123866"/>
    <lineage>
        <taxon>Bacteria</taxon>
        <taxon>Pseudomonadati</taxon>
        <taxon>Pseudomonadota</taxon>
        <taxon>Gammaproteobacteria</taxon>
        <taxon>SAR86 cluster</taxon>
    </lineage>
</organism>
<accession>J4UYD8</accession>
<evidence type="ECO:0000313" key="2">
    <source>
        <dbReference type="EMBL" id="EJP71452.1"/>
    </source>
</evidence>